<keyword evidence="10" id="KW-1185">Reference proteome</keyword>
<dbReference type="Gene3D" id="3.90.70.10">
    <property type="entry name" value="Cysteine proteinases"/>
    <property type="match status" value="1"/>
</dbReference>
<dbReference type="PROSITE" id="PS50235">
    <property type="entry name" value="USP_3"/>
    <property type="match status" value="1"/>
</dbReference>
<keyword evidence="4" id="KW-0833">Ubl conjugation pathway</keyword>
<sequence length="474" mass="56394">MYYEIQNKLEINENRLQKLNTKIDKIYKNFTNQKYCLSSILVHEGVAISGHYFAYIKDYDRPEPYQWRKYNDIFVTNVQEDEVKKISEGLNDTNASAYCLIYVSENLIKAQTDLPLHLFDPNSEREFADEYSTYIREEITASVVGMNNYDNESRESAVYEEHADKIANDLEQIFADDIGTYQALKTDIQKYYHYELIEFSIFLLSKNNYSQLARYFRIESYIRQHYQLEIIDPTMKKLKDCLQKKISQFGPLPASLKNDEYTFYIRQKNQYIEEITDLVYANIILEQARSFNFKKSLQVYVLCVLQTNRAMNNIRKELKEIFKYILIYLIRNLHSECKSKSLLRVVEYCEYINLIYNQYYDITFGKGVLSLITQINKKFSSDFKKDKDQFDKAFALALSLEINDMTLIKYHADVESYQYNLVGFEFFDKSHYEYVIKYQNLFTEALSNLNHGFQVVGNIENTKQCDLKHYSNFF</sequence>
<evidence type="ECO:0000256" key="1">
    <source>
        <dbReference type="ARBA" id="ARBA00000707"/>
    </source>
</evidence>
<organism evidence="9 10">
    <name type="scientific">Stentor coeruleus</name>
    <dbReference type="NCBI Taxonomy" id="5963"/>
    <lineage>
        <taxon>Eukaryota</taxon>
        <taxon>Sar</taxon>
        <taxon>Alveolata</taxon>
        <taxon>Ciliophora</taxon>
        <taxon>Postciliodesmatophora</taxon>
        <taxon>Heterotrichea</taxon>
        <taxon>Heterotrichida</taxon>
        <taxon>Stentoridae</taxon>
        <taxon>Stentor</taxon>
    </lineage>
</organism>
<keyword evidence="5" id="KW-0378">Hydrolase</keyword>
<dbReference type="GO" id="GO:0070628">
    <property type="term" value="F:proteasome binding"/>
    <property type="evidence" value="ECO:0007669"/>
    <property type="project" value="TreeGrafter"/>
</dbReference>
<dbReference type="GO" id="GO:0061136">
    <property type="term" value="P:regulation of proteasomal protein catabolic process"/>
    <property type="evidence" value="ECO:0007669"/>
    <property type="project" value="TreeGrafter"/>
</dbReference>
<dbReference type="InterPro" id="IPR001394">
    <property type="entry name" value="Peptidase_C19_UCH"/>
</dbReference>
<dbReference type="SUPFAM" id="SSF54001">
    <property type="entry name" value="Cysteine proteinases"/>
    <property type="match status" value="1"/>
</dbReference>
<dbReference type="PROSITE" id="PS00973">
    <property type="entry name" value="USP_2"/>
    <property type="match status" value="1"/>
</dbReference>
<keyword evidence="3" id="KW-0645">Protease</keyword>
<dbReference type="InterPro" id="IPR044635">
    <property type="entry name" value="UBP14-like"/>
</dbReference>
<comment type="caution">
    <text evidence="9">The sequence shown here is derived from an EMBL/GenBank/DDBJ whole genome shotgun (WGS) entry which is preliminary data.</text>
</comment>
<feature type="coiled-coil region" evidence="7">
    <location>
        <begin position="2"/>
        <end position="29"/>
    </location>
</feature>
<name>A0A1R2AZX4_9CILI</name>
<accession>A0A1R2AZX4</accession>
<dbReference type="InterPro" id="IPR028889">
    <property type="entry name" value="USP"/>
</dbReference>
<dbReference type="InterPro" id="IPR018200">
    <property type="entry name" value="USP_CS"/>
</dbReference>
<proteinExistence type="predicted"/>
<evidence type="ECO:0000313" key="10">
    <source>
        <dbReference type="Proteomes" id="UP000187209"/>
    </source>
</evidence>
<keyword evidence="7" id="KW-0175">Coiled coil</keyword>
<dbReference type="Proteomes" id="UP000187209">
    <property type="component" value="Unassembled WGS sequence"/>
</dbReference>
<evidence type="ECO:0000256" key="2">
    <source>
        <dbReference type="ARBA" id="ARBA00012759"/>
    </source>
</evidence>
<comment type="catalytic activity">
    <reaction evidence="1">
        <text>Thiol-dependent hydrolysis of ester, thioester, amide, peptide and isopeptide bonds formed by the C-terminal Gly of ubiquitin (a 76-residue protein attached to proteins as an intracellular targeting signal).</text>
        <dbReference type="EC" id="3.4.19.12"/>
    </reaction>
</comment>
<dbReference type="EC" id="3.4.19.12" evidence="2"/>
<dbReference type="GO" id="GO:0004843">
    <property type="term" value="F:cysteine-type deubiquitinase activity"/>
    <property type="evidence" value="ECO:0007669"/>
    <property type="project" value="UniProtKB-EC"/>
</dbReference>
<evidence type="ECO:0000256" key="7">
    <source>
        <dbReference type="SAM" id="Coils"/>
    </source>
</evidence>
<evidence type="ECO:0000256" key="4">
    <source>
        <dbReference type="ARBA" id="ARBA00022786"/>
    </source>
</evidence>
<dbReference type="OrthoDB" id="2420415at2759"/>
<evidence type="ECO:0000256" key="6">
    <source>
        <dbReference type="ARBA" id="ARBA00022807"/>
    </source>
</evidence>
<dbReference type="GO" id="GO:0016579">
    <property type="term" value="P:protein deubiquitination"/>
    <property type="evidence" value="ECO:0007669"/>
    <property type="project" value="InterPro"/>
</dbReference>
<dbReference type="GO" id="GO:0043161">
    <property type="term" value="P:proteasome-mediated ubiquitin-dependent protein catabolic process"/>
    <property type="evidence" value="ECO:0007669"/>
    <property type="project" value="InterPro"/>
</dbReference>
<evidence type="ECO:0000256" key="3">
    <source>
        <dbReference type="ARBA" id="ARBA00022670"/>
    </source>
</evidence>
<evidence type="ECO:0000313" key="9">
    <source>
        <dbReference type="EMBL" id="OMJ70066.1"/>
    </source>
</evidence>
<dbReference type="EMBL" id="MPUH01001128">
    <property type="protein sequence ID" value="OMJ70066.1"/>
    <property type="molecule type" value="Genomic_DNA"/>
</dbReference>
<dbReference type="PANTHER" id="PTHR43982">
    <property type="entry name" value="UBIQUITIN CARBOXYL-TERMINAL HYDROLASE"/>
    <property type="match status" value="1"/>
</dbReference>
<dbReference type="InterPro" id="IPR038765">
    <property type="entry name" value="Papain-like_cys_pep_sf"/>
</dbReference>
<gene>
    <name evidence="9" type="ORF">SteCoe_32051</name>
</gene>
<keyword evidence="6" id="KW-0788">Thiol protease</keyword>
<evidence type="ECO:0000256" key="5">
    <source>
        <dbReference type="ARBA" id="ARBA00022801"/>
    </source>
</evidence>
<dbReference type="PANTHER" id="PTHR43982:SF6">
    <property type="entry name" value="UBIQUITIN CARBOXYL-TERMINAL HYDROLASE 2-RELATED"/>
    <property type="match status" value="1"/>
</dbReference>
<dbReference type="Pfam" id="PF00443">
    <property type="entry name" value="UCH"/>
    <property type="match status" value="1"/>
</dbReference>
<reference evidence="9 10" key="1">
    <citation type="submission" date="2016-11" db="EMBL/GenBank/DDBJ databases">
        <title>The macronuclear genome of Stentor coeruleus: a giant cell with tiny introns.</title>
        <authorList>
            <person name="Slabodnick M."/>
            <person name="Ruby J.G."/>
            <person name="Reiff S.B."/>
            <person name="Swart E.C."/>
            <person name="Gosai S."/>
            <person name="Prabakaran S."/>
            <person name="Witkowska E."/>
            <person name="Larue G.E."/>
            <person name="Fisher S."/>
            <person name="Freeman R.M."/>
            <person name="Gunawardena J."/>
            <person name="Chu W."/>
            <person name="Stover N.A."/>
            <person name="Gregory B.D."/>
            <person name="Nowacki M."/>
            <person name="Derisi J."/>
            <person name="Roy S.W."/>
            <person name="Marshall W.F."/>
            <person name="Sood P."/>
        </authorList>
    </citation>
    <scope>NUCLEOTIDE SEQUENCE [LARGE SCALE GENOMIC DNA]</scope>
    <source>
        <strain evidence="9">WM001</strain>
    </source>
</reference>
<feature type="domain" description="USP" evidence="8">
    <location>
        <begin position="1"/>
        <end position="105"/>
    </location>
</feature>
<dbReference type="AlphaFoldDB" id="A0A1R2AZX4"/>
<protein>
    <recommendedName>
        <fullName evidence="2">ubiquitinyl hydrolase 1</fullName>
        <ecNumber evidence="2">3.4.19.12</ecNumber>
    </recommendedName>
</protein>
<evidence type="ECO:0000259" key="8">
    <source>
        <dbReference type="PROSITE" id="PS50235"/>
    </source>
</evidence>